<keyword evidence="1" id="KW-0812">Transmembrane</keyword>
<dbReference type="PANTHER" id="PTHR21063">
    <property type="entry name" value="LFA-3"/>
    <property type="match status" value="1"/>
</dbReference>
<sequence>FFFLLLFMHYYILYAVMSVSVLEGDPVFLSTDVCKQQRDTMRWYFNDSLIALINDPNTSCLYDGEDGRFRDRLKVDYETGSLNITDTTTEHTGRYEAELIRSESSGKSQSLNRSPKCNSTKIYKKNINPEDIIITFNLTVSGVFGDTDEVKSVSVLEGDSVTLQTGLNKEQYEVILWNFNDIQIAEYDRDIGAICLYDGEDGRFRDRLKVDYETGSLTITNITTEHAGRYEADIIRRRRLNGLYKGCFSTEIHKRIHNFADSTEQFTVTVSDPGLSSAAVARISAGGVGVVVLVAVAVAAGVMIYHRRRSCQNNK</sequence>
<dbReference type="InterPro" id="IPR036179">
    <property type="entry name" value="Ig-like_dom_sf"/>
</dbReference>
<evidence type="ECO:0000256" key="2">
    <source>
        <dbReference type="SAM" id="SignalP"/>
    </source>
</evidence>
<name>A0A8C1BAD6_CYPCA</name>
<feature type="transmembrane region" description="Helical" evidence="1">
    <location>
        <begin position="283"/>
        <end position="305"/>
    </location>
</feature>
<accession>A0A8C1BAD6</accession>
<feature type="chain" id="PRO_5039931004" description="Ig-like domain-containing protein" evidence="2">
    <location>
        <begin position="19"/>
        <end position="315"/>
    </location>
</feature>
<evidence type="ECO:0000313" key="3">
    <source>
        <dbReference type="Ensembl" id="ENSCCRP00000029783.2"/>
    </source>
</evidence>
<keyword evidence="1" id="KW-0472">Membrane</keyword>
<evidence type="ECO:0000313" key="4">
    <source>
        <dbReference type="Proteomes" id="UP001108240"/>
    </source>
</evidence>
<feature type="signal peptide" evidence="2">
    <location>
        <begin position="1"/>
        <end position="18"/>
    </location>
</feature>
<evidence type="ECO:0000256" key="1">
    <source>
        <dbReference type="SAM" id="Phobius"/>
    </source>
</evidence>
<reference evidence="3" key="2">
    <citation type="submission" date="2025-09" db="UniProtKB">
        <authorList>
            <consortium name="Ensembl"/>
        </authorList>
    </citation>
    <scope>IDENTIFICATION</scope>
</reference>
<dbReference type="GeneTree" id="ENSGT01050000244806"/>
<dbReference type="AlphaFoldDB" id="A0A8C1BAD6"/>
<dbReference type="Gene3D" id="2.60.40.10">
    <property type="entry name" value="Immunoglobulins"/>
    <property type="match status" value="2"/>
</dbReference>
<keyword evidence="1" id="KW-1133">Transmembrane helix</keyword>
<keyword evidence="4" id="KW-1185">Reference proteome</keyword>
<dbReference type="PANTHER" id="PTHR21063:SF4">
    <property type="entry name" value="CD48 ANTIGEN-RELATED"/>
    <property type="match status" value="1"/>
</dbReference>
<protein>
    <recommendedName>
        <fullName evidence="5">Ig-like domain-containing protein</fullName>
    </recommendedName>
</protein>
<dbReference type="InterPro" id="IPR013783">
    <property type="entry name" value="Ig-like_fold"/>
</dbReference>
<dbReference type="Proteomes" id="UP001108240">
    <property type="component" value="Unplaced"/>
</dbReference>
<reference evidence="3" key="1">
    <citation type="submission" date="2025-08" db="UniProtKB">
        <authorList>
            <consortium name="Ensembl"/>
        </authorList>
    </citation>
    <scope>IDENTIFICATION</scope>
</reference>
<proteinExistence type="predicted"/>
<dbReference type="SUPFAM" id="SSF48726">
    <property type="entry name" value="Immunoglobulin"/>
    <property type="match status" value="2"/>
</dbReference>
<organism evidence="3 4">
    <name type="scientific">Cyprinus carpio carpio</name>
    <dbReference type="NCBI Taxonomy" id="630221"/>
    <lineage>
        <taxon>Eukaryota</taxon>
        <taxon>Metazoa</taxon>
        <taxon>Chordata</taxon>
        <taxon>Craniata</taxon>
        <taxon>Vertebrata</taxon>
        <taxon>Euteleostomi</taxon>
        <taxon>Actinopterygii</taxon>
        <taxon>Neopterygii</taxon>
        <taxon>Teleostei</taxon>
        <taxon>Ostariophysi</taxon>
        <taxon>Cypriniformes</taxon>
        <taxon>Cyprinidae</taxon>
        <taxon>Cyprininae</taxon>
        <taxon>Cyprinus</taxon>
    </lineage>
</organism>
<evidence type="ECO:0008006" key="5">
    <source>
        <dbReference type="Google" id="ProtNLM"/>
    </source>
</evidence>
<keyword evidence="2" id="KW-0732">Signal</keyword>
<dbReference type="Ensembl" id="ENSCCRT00000032318.2">
    <property type="protein sequence ID" value="ENSCCRP00000029783.2"/>
    <property type="gene ID" value="ENSCCRG00000016084.2"/>
</dbReference>